<dbReference type="Gene3D" id="2.60.120.10">
    <property type="entry name" value="Jelly Rolls"/>
    <property type="match status" value="1"/>
</dbReference>
<dbReference type="EMBL" id="FCOE02000013">
    <property type="protein sequence ID" value="SAK73136.1"/>
    <property type="molecule type" value="Genomic_DNA"/>
</dbReference>
<evidence type="ECO:0000259" key="3">
    <source>
        <dbReference type="PROSITE" id="PS50943"/>
    </source>
</evidence>
<organism evidence="4 5">
    <name type="scientific">Caballeronia pedi</name>
    <dbReference type="NCBI Taxonomy" id="1777141"/>
    <lineage>
        <taxon>Bacteria</taxon>
        <taxon>Pseudomonadati</taxon>
        <taxon>Pseudomonadota</taxon>
        <taxon>Betaproteobacteria</taxon>
        <taxon>Burkholderiales</taxon>
        <taxon>Burkholderiaceae</taxon>
        <taxon>Caballeronia</taxon>
    </lineage>
</organism>
<dbReference type="CDD" id="cd00093">
    <property type="entry name" value="HTH_XRE"/>
    <property type="match status" value="1"/>
</dbReference>
<dbReference type="InterPro" id="IPR014710">
    <property type="entry name" value="RmlC-like_jellyroll"/>
</dbReference>
<name>A0A158BTX1_9BURK</name>
<feature type="region of interest" description="Disordered" evidence="2">
    <location>
        <begin position="1"/>
        <end position="32"/>
    </location>
</feature>
<evidence type="ECO:0000313" key="5">
    <source>
        <dbReference type="Proteomes" id="UP000054911"/>
    </source>
</evidence>
<comment type="caution">
    <text evidence="4">The sequence shown here is derived from an EMBL/GenBank/DDBJ whole genome shotgun (WGS) entry which is preliminary data.</text>
</comment>
<dbReference type="InterPro" id="IPR013096">
    <property type="entry name" value="Cupin_2"/>
</dbReference>
<dbReference type="GO" id="GO:0005829">
    <property type="term" value="C:cytosol"/>
    <property type="evidence" value="ECO:0007669"/>
    <property type="project" value="TreeGrafter"/>
</dbReference>
<dbReference type="InterPro" id="IPR050807">
    <property type="entry name" value="TransReg_Diox_bact_type"/>
</dbReference>
<dbReference type="PANTHER" id="PTHR46797">
    <property type="entry name" value="HTH-TYPE TRANSCRIPTIONAL REGULATOR"/>
    <property type="match status" value="1"/>
</dbReference>
<reference evidence="4" key="1">
    <citation type="submission" date="2016-01" db="EMBL/GenBank/DDBJ databases">
        <authorList>
            <person name="Peeters C."/>
        </authorList>
    </citation>
    <scope>NUCLEOTIDE SEQUENCE [LARGE SCALE GENOMIC DNA]</scope>
    <source>
        <strain evidence="4">LMG 29323</strain>
    </source>
</reference>
<gene>
    <name evidence="4" type="ORF">AWB80_04051</name>
</gene>
<dbReference type="InterPro" id="IPR011051">
    <property type="entry name" value="RmlC_Cupin_sf"/>
</dbReference>
<proteinExistence type="predicted"/>
<dbReference type="Pfam" id="PF01381">
    <property type="entry name" value="HTH_3"/>
    <property type="match status" value="1"/>
</dbReference>
<dbReference type="Gene3D" id="1.10.260.40">
    <property type="entry name" value="lambda repressor-like DNA-binding domains"/>
    <property type="match status" value="1"/>
</dbReference>
<dbReference type="GO" id="GO:0003677">
    <property type="term" value="F:DNA binding"/>
    <property type="evidence" value="ECO:0007669"/>
    <property type="project" value="UniProtKB-KW"/>
</dbReference>
<dbReference type="InterPro" id="IPR001387">
    <property type="entry name" value="Cro/C1-type_HTH"/>
</dbReference>
<dbReference type="RefSeq" id="WP_061176463.1">
    <property type="nucleotide sequence ID" value="NZ_FCOE02000013.1"/>
</dbReference>
<dbReference type="SMART" id="SM00530">
    <property type="entry name" value="HTH_XRE"/>
    <property type="match status" value="1"/>
</dbReference>
<dbReference type="GO" id="GO:0003700">
    <property type="term" value="F:DNA-binding transcription factor activity"/>
    <property type="evidence" value="ECO:0007669"/>
    <property type="project" value="TreeGrafter"/>
</dbReference>
<dbReference type="STRING" id="1777141.AWB80_04051"/>
<sequence>MQDTESSLDAAAAHEDDGEVSQQGAEDRIGEDVRSLRKAKRMTLAELASRIDRSIAYLSKLERGLTRPSITELNAISAALDIKINFFFHETTARKPSERRMVVRKAERRKLNFAAGVTDFLLSPNLDGPLELLKSVFEPGAGSGDVAYSHEGDEAGVVLSGTLEFWVGDDHFTVEEGDSFSFKSSIPHRYRNPGSVEAVVIWVITPPSY</sequence>
<dbReference type="AlphaFoldDB" id="A0A158BTX1"/>
<keyword evidence="5" id="KW-1185">Reference proteome</keyword>
<dbReference type="PANTHER" id="PTHR46797:SF2">
    <property type="entry name" value="TRANSCRIPTIONAL REGULATOR"/>
    <property type="match status" value="1"/>
</dbReference>
<protein>
    <submittedName>
        <fullName evidence="4">XRE family transcriptional regulator</fullName>
    </submittedName>
</protein>
<dbReference type="SUPFAM" id="SSF47413">
    <property type="entry name" value="lambda repressor-like DNA-binding domains"/>
    <property type="match status" value="1"/>
</dbReference>
<dbReference type="Pfam" id="PF07883">
    <property type="entry name" value="Cupin_2"/>
    <property type="match status" value="1"/>
</dbReference>
<dbReference type="Proteomes" id="UP000054911">
    <property type="component" value="Unassembled WGS sequence"/>
</dbReference>
<dbReference type="OrthoDB" id="9814751at2"/>
<evidence type="ECO:0000256" key="2">
    <source>
        <dbReference type="SAM" id="MobiDB-lite"/>
    </source>
</evidence>
<keyword evidence="1" id="KW-0238">DNA-binding</keyword>
<evidence type="ECO:0000313" key="4">
    <source>
        <dbReference type="EMBL" id="SAK73136.1"/>
    </source>
</evidence>
<dbReference type="CDD" id="cd02209">
    <property type="entry name" value="cupin_XRE_C"/>
    <property type="match status" value="1"/>
</dbReference>
<dbReference type="InterPro" id="IPR010982">
    <property type="entry name" value="Lambda_DNA-bd_dom_sf"/>
</dbReference>
<evidence type="ECO:0000256" key="1">
    <source>
        <dbReference type="ARBA" id="ARBA00023125"/>
    </source>
</evidence>
<dbReference type="SUPFAM" id="SSF51182">
    <property type="entry name" value="RmlC-like cupins"/>
    <property type="match status" value="1"/>
</dbReference>
<dbReference type="PROSITE" id="PS50943">
    <property type="entry name" value="HTH_CROC1"/>
    <property type="match status" value="1"/>
</dbReference>
<accession>A0A158BTX1</accession>
<feature type="domain" description="HTH cro/C1-type" evidence="3">
    <location>
        <begin position="33"/>
        <end position="87"/>
    </location>
</feature>